<proteinExistence type="predicted"/>
<dbReference type="AlphaFoldDB" id="A0A382N4T4"/>
<reference evidence="2" key="1">
    <citation type="submission" date="2018-05" db="EMBL/GenBank/DDBJ databases">
        <authorList>
            <person name="Lanie J.A."/>
            <person name="Ng W.-L."/>
            <person name="Kazmierczak K.M."/>
            <person name="Andrzejewski T.M."/>
            <person name="Davidsen T.M."/>
            <person name="Wayne K.J."/>
            <person name="Tettelin H."/>
            <person name="Glass J.I."/>
            <person name="Rusch D."/>
            <person name="Podicherti R."/>
            <person name="Tsui H.-C.T."/>
            <person name="Winkler M.E."/>
        </authorList>
    </citation>
    <scope>NUCLEOTIDE SEQUENCE</scope>
</reference>
<evidence type="ECO:0000313" key="2">
    <source>
        <dbReference type="EMBL" id="SVC55197.1"/>
    </source>
</evidence>
<dbReference type="Pfam" id="PF16113">
    <property type="entry name" value="ECH_2"/>
    <property type="match status" value="1"/>
</dbReference>
<gene>
    <name evidence="2" type="ORF">METZ01_LOCUS308051</name>
</gene>
<organism evidence="2">
    <name type="scientific">marine metagenome</name>
    <dbReference type="NCBI Taxonomy" id="408172"/>
    <lineage>
        <taxon>unclassified sequences</taxon>
        <taxon>metagenomes</taxon>
        <taxon>ecological metagenomes</taxon>
    </lineage>
</organism>
<feature type="non-terminal residue" evidence="2">
    <location>
        <position position="56"/>
    </location>
</feature>
<feature type="domain" description="Enoyl-CoA hydratase/isomerase" evidence="1">
    <location>
        <begin position="2"/>
        <end position="51"/>
    </location>
</feature>
<dbReference type="Gene3D" id="3.90.226.10">
    <property type="entry name" value="2-enoyl-CoA Hydratase, Chain A, domain 1"/>
    <property type="match status" value="1"/>
</dbReference>
<evidence type="ECO:0000259" key="1">
    <source>
        <dbReference type="Pfam" id="PF16113"/>
    </source>
</evidence>
<name>A0A382N4T4_9ZZZZ</name>
<dbReference type="SUPFAM" id="SSF52096">
    <property type="entry name" value="ClpP/crotonase"/>
    <property type="match status" value="1"/>
</dbReference>
<dbReference type="InterPro" id="IPR045004">
    <property type="entry name" value="ECH_dom"/>
</dbReference>
<sequence>VLDVEGWHALEEAVNSISKRDEFRSVVLRGTGGRAFSAGSDIACFEEQRDTPEQVR</sequence>
<dbReference type="EMBL" id="UINC01097470">
    <property type="protein sequence ID" value="SVC55197.1"/>
    <property type="molecule type" value="Genomic_DNA"/>
</dbReference>
<dbReference type="InterPro" id="IPR029045">
    <property type="entry name" value="ClpP/crotonase-like_dom_sf"/>
</dbReference>
<protein>
    <recommendedName>
        <fullName evidence="1">Enoyl-CoA hydratase/isomerase domain-containing protein</fullName>
    </recommendedName>
</protein>
<accession>A0A382N4T4</accession>
<feature type="non-terminal residue" evidence="2">
    <location>
        <position position="1"/>
    </location>
</feature>